<dbReference type="InterPro" id="IPR029039">
    <property type="entry name" value="Flavoprotein-like_sf"/>
</dbReference>
<dbReference type="EMBL" id="CAIIXF020000008">
    <property type="protein sequence ID" value="CAH1792613.1"/>
    <property type="molecule type" value="Genomic_DNA"/>
</dbReference>
<dbReference type="FunFam" id="3.40.50.360:FF:000054">
    <property type="entry name" value="NAD(P)H dehydrogenase, quinone 1"/>
    <property type="match status" value="1"/>
</dbReference>
<dbReference type="GO" id="GO:0003955">
    <property type="term" value="F:NAD(P)H dehydrogenase (quinone) activity"/>
    <property type="evidence" value="ECO:0007669"/>
    <property type="project" value="TreeGrafter"/>
</dbReference>
<feature type="non-terminal residue" evidence="4">
    <location>
        <position position="1"/>
    </location>
</feature>
<evidence type="ECO:0000313" key="4">
    <source>
        <dbReference type="EMBL" id="CAH1792613.1"/>
    </source>
</evidence>
<sequence length="284" mass="32114">VHSLEILKYCKSGEIFTFRSSRCNMSEEQNKAPNVLVVYAHLEPKSFNGALKDTIVDTLKSQGSNVVISDLYAMNFNPVASRNDIKGDGLECPEGFKYQQEMGKAVAKGTVCDDVKAELVKVKDADLIIFQFPVWYSGFPAIMKGWLERVLLENFAFDEQHMYDSGFMKVSQLLFGIGGDISIVAWNLISPFRFVGFDIIKPQVFNAVEYITHQDRTAMLDRCKDRLIHMHTEESLRFVPTKDFNKDEGYVLPKSVVNGQTFGLTIGQHLDLPLPPQEESILIM</sequence>
<dbReference type="AlphaFoldDB" id="A0A8S4PEE3"/>
<evidence type="ECO:0000259" key="3">
    <source>
        <dbReference type="Pfam" id="PF02525"/>
    </source>
</evidence>
<proteinExistence type="inferred from homology"/>
<comment type="caution">
    <text evidence="4">The sequence shown here is derived from an EMBL/GenBank/DDBJ whole genome shotgun (WGS) entry which is preliminary data.</text>
</comment>
<dbReference type="Pfam" id="PF02525">
    <property type="entry name" value="Flavodoxin_2"/>
    <property type="match status" value="1"/>
</dbReference>
<name>A0A8S4PEE3_OWEFU</name>
<organism evidence="4 5">
    <name type="scientific">Owenia fusiformis</name>
    <name type="common">Polychaete worm</name>
    <dbReference type="NCBI Taxonomy" id="6347"/>
    <lineage>
        <taxon>Eukaryota</taxon>
        <taxon>Metazoa</taxon>
        <taxon>Spiralia</taxon>
        <taxon>Lophotrochozoa</taxon>
        <taxon>Annelida</taxon>
        <taxon>Polychaeta</taxon>
        <taxon>Sedentaria</taxon>
        <taxon>Canalipalpata</taxon>
        <taxon>Sabellida</taxon>
        <taxon>Oweniida</taxon>
        <taxon>Oweniidae</taxon>
        <taxon>Owenia</taxon>
    </lineage>
</organism>
<dbReference type="SUPFAM" id="SSF52218">
    <property type="entry name" value="Flavoproteins"/>
    <property type="match status" value="1"/>
</dbReference>
<keyword evidence="5" id="KW-1185">Reference proteome</keyword>
<feature type="domain" description="Flavodoxin-like fold" evidence="3">
    <location>
        <begin position="34"/>
        <end position="224"/>
    </location>
</feature>
<dbReference type="InterPro" id="IPR051545">
    <property type="entry name" value="NAD(P)H_dehydrogenase_qn"/>
</dbReference>
<comment type="similarity">
    <text evidence="1">Belongs to the NAD(P)H dehydrogenase (quinone) family.</text>
</comment>
<dbReference type="OrthoDB" id="26889at2759"/>
<gene>
    <name evidence="4" type="ORF">OFUS_LOCUS17557</name>
</gene>
<dbReference type="Gene3D" id="3.40.50.360">
    <property type="match status" value="1"/>
</dbReference>
<dbReference type="PANTHER" id="PTHR10204">
    <property type="entry name" value="NAD P H OXIDOREDUCTASE-RELATED"/>
    <property type="match status" value="1"/>
</dbReference>
<keyword evidence="2" id="KW-0560">Oxidoreductase</keyword>
<accession>A0A8S4PEE3</accession>
<dbReference type="PANTHER" id="PTHR10204:SF34">
    <property type="entry name" value="NAD(P)H DEHYDROGENASE [QUINONE] 1 ISOFORM 1"/>
    <property type="match status" value="1"/>
</dbReference>
<evidence type="ECO:0000256" key="2">
    <source>
        <dbReference type="ARBA" id="ARBA00023002"/>
    </source>
</evidence>
<evidence type="ECO:0000256" key="1">
    <source>
        <dbReference type="ARBA" id="ARBA00006252"/>
    </source>
</evidence>
<dbReference type="Proteomes" id="UP000749559">
    <property type="component" value="Unassembled WGS sequence"/>
</dbReference>
<dbReference type="InterPro" id="IPR003680">
    <property type="entry name" value="Flavodoxin_fold"/>
</dbReference>
<dbReference type="GO" id="GO:0005829">
    <property type="term" value="C:cytosol"/>
    <property type="evidence" value="ECO:0007669"/>
    <property type="project" value="TreeGrafter"/>
</dbReference>
<reference evidence="4" key="1">
    <citation type="submission" date="2022-03" db="EMBL/GenBank/DDBJ databases">
        <authorList>
            <person name="Martin C."/>
        </authorList>
    </citation>
    <scope>NUCLEOTIDE SEQUENCE</scope>
</reference>
<protein>
    <recommendedName>
        <fullName evidence="3">Flavodoxin-like fold domain-containing protein</fullName>
    </recommendedName>
</protein>
<evidence type="ECO:0000313" key="5">
    <source>
        <dbReference type="Proteomes" id="UP000749559"/>
    </source>
</evidence>